<keyword evidence="3" id="KW-1185">Reference proteome</keyword>
<dbReference type="OrthoDB" id="6515417at2759"/>
<reference evidence="2" key="1">
    <citation type="submission" date="2020-11" db="EMBL/GenBank/DDBJ databases">
        <authorList>
            <person name="Tran Van P."/>
        </authorList>
    </citation>
    <scope>NUCLEOTIDE SEQUENCE</scope>
</reference>
<protein>
    <submittedName>
        <fullName evidence="2">Uncharacterized protein</fullName>
    </submittedName>
</protein>
<dbReference type="AlphaFoldDB" id="A0A7R9Q424"/>
<evidence type="ECO:0000313" key="2">
    <source>
        <dbReference type="EMBL" id="CAD7631502.1"/>
    </source>
</evidence>
<feature type="compositionally biased region" description="Polar residues" evidence="1">
    <location>
        <begin position="142"/>
        <end position="154"/>
    </location>
</feature>
<accession>A0A7R9Q424</accession>
<dbReference type="EMBL" id="OC864157">
    <property type="protein sequence ID" value="CAD7631502.1"/>
    <property type="molecule type" value="Genomic_DNA"/>
</dbReference>
<organism evidence="2">
    <name type="scientific">Medioppia subpectinata</name>
    <dbReference type="NCBI Taxonomy" id="1979941"/>
    <lineage>
        <taxon>Eukaryota</taxon>
        <taxon>Metazoa</taxon>
        <taxon>Ecdysozoa</taxon>
        <taxon>Arthropoda</taxon>
        <taxon>Chelicerata</taxon>
        <taxon>Arachnida</taxon>
        <taxon>Acari</taxon>
        <taxon>Acariformes</taxon>
        <taxon>Sarcoptiformes</taxon>
        <taxon>Oribatida</taxon>
        <taxon>Brachypylina</taxon>
        <taxon>Oppioidea</taxon>
        <taxon>Oppiidae</taxon>
        <taxon>Medioppia</taxon>
    </lineage>
</organism>
<name>A0A7R9Q424_9ACAR</name>
<sequence length="723" mass="82759">MVNTMPRHKGEETDSSSDEDDGNFKRRRRHSSDEDSNQDNSNSGYHRFDVRYDDRRASAATTGPATSRPFRVVDSSRDGGRDGGPAVDPAMIAKQRLADSKSARLTKYDDVFTDGNDSGDGSAATKTTSRGHSSNRSHDTVVSKNRSTADTDSMATDRRTDSRVKKEETTIEVVVPSDHTDSKDDIAGGDHEFAMDPRLRRQKKFEPKFAEEPVAKPNPIPLKERVHQLLNKRKPPEAYDELKREVIANDLFKYRDQLLEMARDWFPSITYNSYDPRAVYIETPHINGFQNLMRDIFTLKTHFQDFWETIIIEINKFIDESRIKSLPQLLARLRWLLVKDIRQHLIDEEVKVGIRASAILIDHRLSLQSNRDSHRRQFEQSVGQHNRKIAPVIPMVSKPTTSLFSDMLPMARKPILSEPVRALSPTPQVIPTPLAIQMETPFSTIPKTAPPAIADEMLYDAFGTPMTGFAPPKPDPRRDPMSAFRGGDKQIGEILKLIKADQYLKLVNLMSRHISAANWSIITEFGRALTVLVKANPKVSITEIFRKIHDSFKIYASFSDQLLKETYERFLKEFFDTTTSAYNVKEWLLMRDFTTANLPHIENNPYNERLRLVKHNVSPYIDYSRASEGLVVNYGDVERDVPLMNAKSTILNDPRVECRSDESSRPKTVKLNIKFDKFDKQELKKIVRKTVKLNIKFDKFDKQELKKIVRKVTVSSDESDDDN</sequence>
<evidence type="ECO:0000313" key="3">
    <source>
        <dbReference type="Proteomes" id="UP000759131"/>
    </source>
</evidence>
<feature type="region of interest" description="Disordered" evidence="1">
    <location>
        <begin position="1"/>
        <end position="168"/>
    </location>
</feature>
<feature type="compositionally biased region" description="Polar residues" evidence="1">
    <location>
        <begin position="124"/>
        <end position="135"/>
    </location>
</feature>
<gene>
    <name evidence="2" type="ORF">OSB1V03_LOCUS11911</name>
</gene>
<feature type="compositionally biased region" description="Basic and acidic residues" evidence="1">
    <location>
        <begin position="155"/>
        <end position="168"/>
    </location>
</feature>
<feature type="compositionally biased region" description="Basic and acidic residues" evidence="1">
    <location>
        <begin position="46"/>
        <end position="57"/>
    </location>
</feature>
<proteinExistence type="predicted"/>
<dbReference type="Proteomes" id="UP000759131">
    <property type="component" value="Unassembled WGS sequence"/>
</dbReference>
<evidence type="ECO:0000256" key="1">
    <source>
        <dbReference type="SAM" id="MobiDB-lite"/>
    </source>
</evidence>
<feature type="compositionally biased region" description="Basic and acidic residues" evidence="1">
    <location>
        <begin position="96"/>
        <end position="110"/>
    </location>
</feature>
<dbReference type="EMBL" id="CAJPIZ010009582">
    <property type="protein sequence ID" value="CAG2111932.1"/>
    <property type="molecule type" value="Genomic_DNA"/>
</dbReference>